<name>A0A7W7LE39_STRNE</name>
<organism evidence="1 2">
    <name type="scientific">Streptomyces netropsis</name>
    <name type="common">Streptoverticillium netropsis</name>
    <dbReference type="NCBI Taxonomy" id="55404"/>
    <lineage>
        <taxon>Bacteria</taxon>
        <taxon>Bacillati</taxon>
        <taxon>Actinomycetota</taxon>
        <taxon>Actinomycetes</taxon>
        <taxon>Kitasatosporales</taxon>
        <taxon>Streptomycetaceae</taxon>
        <taxon>Streptomyces</taxon>
    </lineage>
</organism>
<accession>A0A7W7LE39</accession>
<evidence type="ECO:0000313" key="2">
    <source>
        <dbReference type="Proteomes" id="UP000556436"/>
    </source>
</evidence>
<protein>
    <submittedName>
        <fullName evidence="1">Uncharacterized protein</fullName>
    </submittedName>
</protein>
<dbReference type="Proteomes" id="UP000556436">
    <property type="component" value="Unassembled WGS sequence"/>
</dbReference>
<sequence length="105" mass="11712">MSELPAELFQRWTHSYEEDTEGVTVYRPTDYPFPPARGRRGMEIVADGTYIDHAIGAADVPDIIPGHWSTADGKSLAISFPGTSRPDRRLEILQCDGKLLKVRTP</sequence>
<evidence type="ECO:0000313" key="1">
    <source>
        <dbReference type="EMBL" id="MBB4887971.1"/>
    </source>
</evidence>
<keyword evidence="2" id="KW-1185">Reference proteome</keyword>
<dbReference type="RefSeq" id="WP_184735242.1">
    <property type="nucleotide sequence ID" value="NZ_BMRW01000008.1"/>
</dbReference>
<dbReference type="AlphaFoldDB" id="A0A7W7LE39"/>
<gene>
    <name evidence="1" type="ORF">FHS38_004039</name>
</gene>
<dbReference type="EMBL" id="JACHJG010000008">
    <property type="protein sequence ID" value="MBB4887971.1"/>
    <property type="molecule type" value="Genomic_DNA"/>
</dbReference>
<comment type="caution">
    <text evidence="1">The sequence shown here is derived from an EMBL/GenBank/DDBJ whole genome shotgun (WGS) entry which is preliminary data.</text>
</comment>
<reference evidence="1 2" key="1">
    <citation type="submission" date="2020-08" db="EMBL/GenBank/DDBJ databases">
        <title>Genomic Encyclopedia of Type Strains, Phase III (KMG-III): the genomes of soil and plant-associated and newly described type strains.</title>
        <authorList>
            <person name="Whitman W."/>
        </authorList>
    </citation>
    <scope>NUCLEOTIDE SEQUENCE [LARGE SCALE GENOMIC DNA]</scope>
    <source>
        <strain evidence="1 2">CECT 3265</strain>
    </source>
</reference>
<proteinExistence type="predicted"/>